<reference evidence="3 4" key="1">
    <citation type="submission" date="2024-04" db="EMBL/GenBank/DDBJ databases">
        <authorList>
            <consortium name="Genoscope - CEA"/>
            <person name="William W."/>
        </authorList>
    </citation>
    <scope>NUCLEOTIDE SEQUENCE [LARGE SCALE GENOMIC DNA]</scope>
</reference>
<dbReference type="InterPro" id="IPR003582">
    <property type="entry name" value="ShKT_dom"/>
</dbReference>
<dbReference type="PROSITE" id="PS51670">
    <property type="entry name" value="SHKT"/>
    <property type="match status" value="1"/>
</dbReference>
<dbReference type="AlphaFoldDB" id="A0AAV2I9X5"/>
<dbReference type="SMART" id="SM00254">
    <property type="entry name" value="ShKT"/>
    <property type="match status" value="2"/>
</dbReference>
<evidence type="ECO:0000313" key="4">
    <source>
        <dbReference type="Proteomes" id="UP001497497"/>
    </source>
</evidence>
<name>A0AAV2I9X5_LYMST</name>
<feature type="domain" description="ShKT" evidence="2">
    <location>
        <begin position="34"/>
        <end position="68"/>
    </location>
</feature>
<gene>
    <name evidence="3" type="ORF">GSLYS_00017140001</name>
</gene>
<evidence type="ECO:0000256" key="1">
    <source>
        <dbReference type="PROSITE-ProRule" id="PRU01005"/>
    </source>
</evidence>
<proteinExistence type="predicted"/>
<feature type="non-terminal residue" evidence="3">
    <location>
        <position position="103"/>
    </location>
</feature>
<evidence type="ECO:0000313" key="3">
    <source>
        <dbReference type="EMBL" id="CAL1543606.1"/>
    </source>
</evidence>
<feature type="disulfide bond" evidence="1">
    <location>
        <begin position="34"/>
        <end position="68"/>
    </location>
</feature>
<comment type="caution">
    <text evidence="3">The sequence shown here is derived from an EMBL/GenBank/DDBJ whole genome shotgun (WGS) entry which is preliminary data.</text>
</comment>
<dbReference type="Pfam" id="PF01549">
    <property type="entry name" value="ShK"/>
    <property type="match status" value="1"/>
</dbReference>
<keyword evidence="4" id="KW-1185">Reference proteome</keyword>
<sequence length="103" mass="11807">MFNNCRKSCAMCLEKEEDIDDGSEEGGEEENMTCENTNENCEKWAKTRQCEENPTWMINNCRQACGKCDDGTCKNLYDDVQCTILAQKLECITNSIWMSKHCA</sequence>
<organism evidence="3 4">
    <name type="scientific">Lymnaea stagnalis</name>
    <name type="common">Great pond snail</name>
    <name type="synonym">Helix stagnalis</name>
    <dbReference type="NCBI Taxonomy" id="6523"/>
    <lineage>
        <taxon>Eukaryota</taxon>
        <taxon>Metazoa</taxon>
        <taxon>Spiralia</taxon>
        <taxon>Lophotrochozoa</taxon>
        <taxon>Mollusca</taxon>
        <taxon>Gastropoda</taxon>
        <taxon>Heterobranchia</taxon>
        <taxon>Euthyneura</taxon>
        <taxon>Panpulmonata</taxon>
        <taxon>Hygrophila</taxon>
        <taxon>Lymnaeoidea</taxon>
        <taxon>Lymnaeidae</taxon>
        <taxon>Lymnaea</taxon>
    </lineage>
</organism>
<accession>A0AAV2I9X5</accession>
<evidence type="ECO:0000259" key="2">
    <source>
        <dbReference type="PROSITE" id="PS51670"/>
    </source>
</evidence>
<dbReference type="EMBL" id="CAXITT010000564">
    <property type="protein sequence ID" value="CAL1543606.1"/>
    <property type="molecule type" value="Genomic_DNA"/>
</dbReference>
<comment type="caution">
    <text evidence="1">Lacks conserved residue(s) required for the propagation of feature annotation.</text>
</comment>
<keyword evidence="1" id="KW-1015">Disulfide bond</keyword>
<dbReference type="Proteomes" id="UP001497497">
    <property type="component" value="Unassembled WGS sequence"/>
</dbReference>
<protein>
    <recommendedName>
        <fullName evidence="2">ShKT domain-containing protein</fullName>
    </recommendedName>
</protein>